<accession>A0A4Y2LWD9</accession>
<sequence>METKAEKVMDVTDPRDSLQAPREVKLLLQEFPTLLEAARRCRQSKTKQEKAIIVLKTGTKEFDKFVSLLGEKIRLKSWDKYRGGLDVKGDMTGKYSAYTIYEGHEIMFHVSTLLPYSKDNRQQVERKRHIGNDIVNIIFLEGTHTDHVNFKPTMIKSQFTRILLLVERNNIT</sequence>
<dbReference type="InterPro" id="IPR000331">
    <property type="entry name" value="Rap/Ran_GAP_dom"/>
</dbReference>
<name>A0A4Y2LWD9_ARAVE</name>
<dbReference type="PANTHER" id="PTHR15711">
    <property type="entry name" value="RAP GTPASE-ACTIVATING PROTEIN"/>
    <property type="match status" value="1"/>
</dbReference>
<dbReference type="Proteomes" id="UP000499080">
    <property type="component" value="Unassembled WGS sequence"/>
</dbReference>
<dbReference type="EMBL" id="BGPR01006290">
    <property type="protein sequence ID" value="GBN17707.1"/>
    <property type="molecule type" value="Genomic_DNA"/>
</dbReference>
<protein>
    <submittedName>
        <fullName evidence="3">GTPase-activating Rap/Ran-GAP domain-like protein 3</fullName>
    </submittedName>
</protein>
<evidence type="ECO:0000313" key="3">
    <source>
        <dbReference type="EMBL" id="GBN17707.1"/>
    </source>
</evidence>
<dbReference type="Gene3D" id="3.40.50.11210">
    <property type="entry name" value="Rap/Ran-GAP"/>
    <property type="match status" value="1"/>
</dbReference>
<reference evidence="3 4" key="1">
    <citation type="journal article" date="2019" name="Sci. Rep.">
        <title>Orb-weaving spider Araneus ventricosus genome elucidates the spidroin gene catalogue.</title>
        <authorList>
            <person name="Kono N."/>
            <person name="Nakamura H."/>
            <person name="Ohtoshi R."/>
            <person name="Moran D.A.P."/>
            <person name="Shinohara A."/>
            <person name="Yoshida Y."/>
            <person name="Fujiwara M."/>
            <person name="Mori M."/>
            <person name="Tomita M."/>
            <person name="Arakawa K."/>
        </authorList>
    </citation>
    <scope>NUCLEOTIDE SEQUENCE [LARGE SCALE GENOMIC DNA]</scope>
</reference>
<comment type="caution">
    <text evidence="3">The sequence shown here is derived from an EMBL/GenBank/DDBJ whole genome shotgun (WGS) entry which is preliminary data.</text>
</comment>
<evidence type="ECO:0000313" key="4">
    <source>
        <dbReference type="Proteomes" id="UP000499080"/>
    </source>
</evidence>
<gene>
    <name evidence="3" type="primary">GARNL3_0</name>
    <name evidence="3" type="ORF">AVEN_38813_1</name>
</gene>
<feature type="domain" description="Rap-GAP" evidence="2">
    <location>
        <begin position="22"/>
        <end position="172"/>
    </location>
</feature>
<keyword evidence="1" id="KW-0343">GTPase activation</keyword>
<keyword evidence="4" id="KW-1185">Reference proteome</keyword>
<evidence type="ECO:0000256" key="1">
    <source>
        <dbReference type="ARBA" id="ARBA00022468"/>
    </source>
</evidence>
<dbReference type="PANTHER" id="PTHR15711:SF62">
    <property type="entry name" value="GTPASE-ACTIVATING RAP_RAN-GAP DOMAIN-LIKE PROTEIN 3"/>
    <property type="match status" value="1"/>
</dbReference>
<dbReference type="PROSITE" id="PS50085">
    <property type="entry name" value="RAPGAP"/>
    <property type="match status" value="1"/>
</dbReference>
<dbReference type="Pfam" id="PF02145">
    <property type="entry name" value="Rap_GAP"/>
    <property type="match status" value="1"/>
</dbReference>
<dbReference type="InterPro" id="IPR035974">
    <property type="entry name" value="Rap/Ran-GAP_sf"/>
</dbReference>
<organism evidence="3 4">
    <name type="scientific">Araneus ventricosus</name>
    <name type="common">Orbweaver spider</name>
    <name type="synonym">Epeira ventricosa</name>
    <dbReference type="NCBI Taxonomy" id="182803"/>
    <lineage>
        <taxon>Eukaryota</taxon>
        <taxon>Metazoa</taxon>
        <taxon>Ecdysozoa</taxon>
        <taxon>Arthropoda</taxon>
        <taxon>Chelicerata</taxon>
        <taxon>Arachnida</taxon>
        <taxon>Araneae</taxon>
        <taxon>Araneomorphae</taxon>
        <taxon>Entelegynae</taxon>
        <taxon>Araneoidea</taxon>
        <taxon>Araneidae</taxon>
        <taxon>Araneus</taxon>
    </lineage>
</organism>
<evidence type="ECO:0000259" key="2">
    <source>
        <dbReference type="PROSITE" id="PS50085"/>
    </source>
</evidence>
<dbReference type="InterPro" id="IPR050989">
    <property type="entry name" value="Rap1_Ran_GAP"/>
</dbReference>
<dbReference type="OrthoDB" id="2499658at2759"/>
<dbReference type="SUPFAM" id="SSF111347">
    <property type="entry name" value="Rap/Ran-GAP"/>
    <property type="match status" value="1"/>
</dbReference>
<dbReference type="GO" id="GO:0051056">
    <property type="term" value="P:regulation of small GTPase mediated signal transduction"/>
    <property type="evidence" value="ECO:0007669"/>
    <property type="project" value="InterPro"/>
</dbReference>
<proteinExistence type="predicted"/>
<dbReference type="GO" id="GO:0005096">
    <property type="term" value="F:GTPase activator activity"/>
    <property type="evidence" value="ECO:0007669"/>
    <property type="project" value="UniProtKB-KW"/>
</dbReference>
<dbReference type="AlphaFoldDB" id="A0A4Y2LWD9"/>